<evidence type="ECO:0000256" key="1">
    <source>
        <dbReference type="SAM" id="MobiDB-lite"/>
    </source>
</evidence>
<feature type="region of interest" description="Disordered" evidence="1">
    <location>
        <begin position="1"/>
        <end position="32"/>
    </location>
</feature>
<keyword evidence="2" id="KW-0378">Hydrolase</keyword>
<protein>
    <submittedName>
        <fullName evidence="2">Carboxypeptidase C</fullName>
    </submittedName>
</protein>
<comment type="caution">
    <text evidence="2">The sequence shown here is derived from an EMBL/GenBank/DDBJ whole genome shotgun (WGS) entry which is preliminary data.</text>
</comment>
<sequence>MAQNGKSDAAKNATTAGDASKPAPTPPERNSVTHHTIALNGQTIHYTATVGTLIVRDGQDEPYGSFFYVAYTQDGMEPKARPVTFLYNGGPGSSSMWLHMGSFGPVRIETDSPQVTSPAPYHLVPNPYSLLDKTDLVFIDAMGTGFSKPVTMGRLKEFLGVDQDVLAFNRFITRYITVNQRWNSPKFLIGESYGATRSAALSYSLEKSGIALNGVVLVSSNLNHNGHAPGLDDEYINGLPSYAATAWYHDKLANKPSDLKFFLEQVRTYARGPYAEALAQGQNLSATEEDQVAQKLSEMTGLRAQYLKESNLRVSASDFRKELMRQNRRTLGRYDARFEGIDMDAVGEVPTYDPSSTGITGAFIAAFYSYLADELKYTTDDIYHVTAHGPDFQWDWKHTPPDGSGGNGRELVPDVALDLGAAMRQNPHLQLFSANGYFDLATPFFQTEYDIAHMELDPTLRKNIRFGYYPSGHMIYLNVEALKQLKGDLAQFYSTAVTQ</sequence>
<evidence type="ECO:0000313" key="2">
    <source>
        <dbReference type="EMBL" id="CBI00209.1"/>
    </source>
</evidence>
<dbReference type="Pfam" id="PF00450">
    <property type="entry name" value="Peptidase_S10"/>
    <property type="match status" value="1"/>
</dbReference>
<dbReference type="Gene3D" id="3.40.50.1820">
    <property type="entry name" value="alpha/beta hydrolase"/>
    <property type="match status" value="1"/>
</dbReference>
<dbReference type="InterPro" id="IPR001563">
    <property type="entry name" value="Peptidase_S10"/>
</dbReference>
<proteinExistence type="predicted"/>
<accession>E6PZ50</accession>
<reference evidence="2" key="1">
    <citation type="submission" date="2009-10" db="EMBL/GenBank/DDBJ databases">
        <title>Diversity of trophic interactions inside an arsenic-rich microbial ecosystem.</title>
        <authorList>
            <person name="Bertin P.N."/>
            <person name="Heinrich-Salmeron A."/>
            <person name="Pelletier E."/>
            <person name="Goulhen-Chollet F."/>
            <person name="Arsene-Ploetze F."/>
            <person name="Gallien S."/>
            <person name="Calteau A."/>
            <person name="Vallenet D."/>
            <person name="Casiot C."/>
            <person name="Chane-Woon-Ming B."/>
            <person name="Giloteaux L."/>
            <person name="Barakat M."/>
            <person name="Bonnefoy V."/>
            <person name="Bruneel O."/>
            <person name="Chandler M."/>
            <person name="Cleiss J."/>
            <person name="Duran R."/>
            <person name="Elbaz-Poulichet F."/>
            <person name="Fonknechten N."/>
            <person name="Lauga B."/>
            <person name="Mornico D."/>
            <person name="Ortet P."/>
            <person name="Schaeffer C."/>
            <person name="Siguier P."/>
            <person name="Alexander Thil Smith A."/>
            <person name="Van Dorsselaer A."/>
            <person name="Weissenbach J."/>
            <person name="Medigue C."/>
            <person name="Le Paslier D."/>
        </authorList>
    </citation>
    <scope>NUCLEOTIDE SEQUENCE</scope>
</reference>
<keyword evidence="2" id="KW-0121">Carboxypeptidase</keyword>
<dbReference type="GO" id="GO:0006508">
    <property type="term" value="P:proteolysis"/>
    <property type="evidence" value="ECO:0007669"/>
    <property type="project" value="InterPro"/>
</dbReference>
<dbReference type="EMBL" id="CABN01000105">
    <property type="protein sequence ID" value="CBI00209.1"/>
    <property type="molecule type" value="Genomic_DNA"/>
</dbReference>
<dbReference type="GO" id="GO:0004185">
    <property type="term" value="F:serine-type carboxypeptidase activity"/>
    <property type="evidence" value="ECO:0007669"/>
    <property type="project" value="InterPro"/>
</dbReference>
<gene>
    <name evidence="2" type="ORF">CARN3_1209</name>
</gene>
<keyword evidence="2" id="KW-0645">Protease</keyword>
<dbReference type="SUPFAM" id="SSF53474">
    <property type="entry name" value="alpha/beta-Hydrolases"/>
    <property type="match status" value="1"/>
</dbReference>
<dbReference type="InterPro" id="IPR029058">
    <property type="entry name" value="AB_hydrolase_fold"/>
</dbReference>
<organism evidence="2">
    <name type="scientific">mine drainage metagenome</name>
    <dbReference type="NCBI Taxonomy" id="410659"/>
    <lineage>
        <taxon>unclassified sequences</taxon>
        <taxon>metagenomes</taxon>
        <taxon>ecological metagenomes</taxon>
    </lineage>
</organism>
<dbReference type="AlphaFoldDB" id="E6PZ50"/>
<name>E6PZ50_9ZZZZ</name>
<feature type="compositionally biased region" description="Polar residues" evidence="1">
    <location>
        <begin position="1"/>
        <end position="17"/>
    </location>
</feature>